<keyword evidence="2" id="KW-1133">Transmembrane helix</keyword>
<accession>A0A8K1MHA7</accession>
<sequence length="163" mass="18865">MEINGGRGQIGRGRGKEGEGRQPPLSTREGPLIIKLCYSHLSQIFFRVLITWHRGQPDLYWCYMRDLIKKNRIFLLLIALLSLMFFLCAAKLAAKKPLYAGLKAPRWEVVRERRSPLLVHFPAKRRAHVARAMHPPPPPPEEGDAGEWMKKRGLRRFTILKNF</sequence>
<name>A0A8K1MHA7_9PEZI</name>
<organism evidence="3">
    <name type="scientific">Morchella brunnea</name>
    <dbReference type="NCBI Taxonomy" id="1174671"/>
    <lineage>
        <taxon>Eukaryota</taxon>
        <taxon>Fungi</taxon>
        <taxon>Dikarya</taxon>
        <taxon>Ascomycota</taxon>
        <taxon>Pezizomycotina</taxon>
        <taxon>Pezizomycetes</taxon>
        <taxon>Pezizales</taxon>
        <taxon>Morchellaceae</taxon>
        <taxon>Morchella</taxon>
    </lineage>
</organism>
<feature type="region of interest" description="Disordered" evidence="1">
    <location>
        <begin position="1"/>
        <end position="26"/>
    </location>
</feature>
<keyword evidence="2" id="KW-0812">Transmembrane</keyword>
<dbReference type="AlphaFoldDB" id="A0A8K1MHA7"/>
<dbReference type="RefSeq" id="YP_010218611.1">
    <property type="nucleotide sequence ID" value="NC_058917.1"/>
</dbReference>
<evidence type="ECO:0000256" key="2">
    <source>
        <dbReference type="SAM" id="Phobius"/>
    </source>
</evidence>
<keyword evidence="3" id="KW-0496">Mitochondrion</keyword>
<proteinExistence type="predicted"/>
<gene>
    <name evidence="3" type="primary">orf163</name>
</gene>
<protein>
    <submittedName>
        <fullName evidence="3">Uncharacterized protein</fullName>
    </submittedName>
</protein>
<evidence type="ECO:0000313" key="3">
    <source>
        <dbReference type="EMBL" id="UBU98491.1"/>
    </source>
</evidence>
<keyword evidence="2" id="KW-0472">Membrane</keyword>
<dbReference type="GeneID" id="68665151"/>
<feature type="transmembrane region" description="Helical" evidence="2">
    <location>
        <begin position="73"/>
        <end position="94"/>
    </location>
</feature>
<dbReference type="EMBL" id="MW538937">
    <property type="protein sequence ID" value="UBU98491.1"/>
    <property type="molecule type" value="Genomic_DNA"/>
</dbReference>
<feature type="compositionally biased region" description="Gly residues" evidence="1">
    <location>
        <begin position="1"/>
        <end position="12"/>
    </location>
</feature>
<reference evidence="3" key="1">
    <citation type="submission" date="2021-01" db="EMBL/GenBank/DDBJ databases">
        <authorList>
            <person name="Sun H.-H."/>
            <person name="Zhang S."/>
            <person name="Zhang Y.-J."/>
        </authorList>
    </citation>
    <scope>NUCLEOTIDE SEQUENCE</scope>
    <source>
        <strain evidence="3">CMM1</strain>
    </source>
</reference>
<geneLocation type="mitochondrion" evidence="3"/>
<evidence type="ECO:0000256" key="1">
    <source>
        <dbReference type="SAM" id="MobiDB-lite"/>
    </source>
</evidence>